<dbReference type="PANTHER" id="PTHR11362">
    <property type="entry name" value="PHOSPHATIDYLETHANOLAMINE-BINDING PROTEIN"/>
    <property type="match status" value="1"/>
</dbReference>
<dbReference type="Pfam" id="PF01161">
    <property type="entry name" value="PBP"/>
    <property type="match status" value="1"/>
</dbReference>
<evidence type="ECO:0000313" key="3">
    <source>
        <dbReference type="EMBL" id="KAJ7046520.1"/>
    </source>
</evidence>
<keyword evidence="4" id="KW-1185">Reference proteome</keyword>
<dbReference type="Gene3D" id="3.90.280.10">
    <property type="entry name" value="PEBP-like"/>
    <property type="match status" value="1"/>
</dbReference>
<reference evidence="3" key="1">
    <citation type="submission" date="2023-03" db="EMBL/GenBank/DDBJ databases">
        <title>Massive genome expansion in bonnet fungi (Mycena s.s.) driven by repeated elements and novel gene families across ecological guilds.</title>
        <authorList>
            <consortium name="Lawrence Berkeley National Laboratory"/>
            <person name="Harder C.B."/>
            <person name="Miyauchi S."/>
            <person name="Viragh M."/>
            <person name="Kuo A."/>
            <person name="Thoen E."/>
            <person name="Andreopoulos B."/>
            <person name="Lu D."/>
            <person name="Skrede I."/>
            <person name="Drula E."/>
            <person name="Henrissat B."/>
            <person name="Morin E."/>
            <person name="Kohler A."/>
            <person name="Barry K."/>
            <person name="LaButti K."/>
            <person name="Morin E."/>
            <person name="Salamov A."/>
            <person name="Lipzen A."/>
            <person name="Mereny Z."/>
            <person name="Hegedus B."/>
            <person name="Baldrian P."/>
            <person name="Stursova M."/>
            <person name="Weitz H."/>
            <person name="Taylor A."/>
            <person name="Grigoriev I.V."/>
            <person name="Nagy L.G."/>
            <person name="Martin F."/>
            <person name="Kauserud H."/>
        </authorList>
    </citation>
    <scope>NUCLEOTIDE SEQUENCE</scope>
    <source>
        <strain evidence="3">CBHHK200</strain>
    </source>
</reference>
<feature type="chain" id="PRO_5042280304" evidence="2">
    <location>
        <begin position="36"/>
        <end position="300"/>
    </location>
</feature>
<evidence type="ECO:0000256" key="2">
    <source>
        <dbReference type="SAM" id="SignalP"/>
    </source>
</evidence>
<dbReference type="InterPro" id="IPR036610">
    <property type="entry name" value="PEBP-like_sf"/>
</dbReference>
<name>A0AAD6XFR2_9AGAR</name>
<gene>
    <name evidence="3" type="ORF">C8F04DRAFT_1387111</name>
</gene>
<dbReference type="SUPFAM" id="SSF49777">
    <property type="entry name" value="PEBP-like"/>
    <property type="match status" value="1"/>
</dbReference>
<keyword evidence="2" id="KW-0732">Signal</keyword>
<protein>
    <submittedName>
        <fullName evidence="3">Phosphatidylethanolamine-binding protein</fullName>
    </submittedName>
</protein>
<dbReference type="CDD" id="cd00866">
    <property type="entry name" value="PEBP_euk"/>
    <property type="match status" value="1"/>
</dbReference>
<sequence length="300" mass="29817">MTCSVDEELFSPSHTNHNMVPTLVVTFALLSLAHAATPTVVDIEAIEAHFQQALIVPSLISTFSPGAILDVSFSGKQITPGQALAQADVAAQPVVTVSAFNASLTGNFTIAMVDADVPGTVYGTDGVNRHWLENFMTISSGTVSNSSGVPVTVYAGPGPASGSGPHRYVVLLYAQPTTFTAVDGLTGGVQKFDLNAYVKESGLGDIIAANYFTVEVGTDTTSLPVTSAVITSTLAAAPSGGASGASSGASGASSGPSGASSGPSGTGSGAAPGSSQPSSASRLQFSAAALLVSGAMAFIL</sequence>
<dbReference type="PANTHER" id="PTHR11362:SF140">
    <property type="entry name" value="PEBP-LIKE PROTEIN"/>
    <property type="match status" value="1"/>
</dbReference>
<accession>A0AAD6XFR2</accession>
<evidence type="ECO:0000256" key="1">
    <source>
        <dbReference type="SAM" id="MobiDB-lite"/>
    </source>
</evidence>
<comment type="caution">
    <text evidence="3">The sequence shown here is derived from an EMBL/GenBank/DDBJ whole genome shotgun (WGS) entry which is preliminary data.</text>
</comment>
<dbReference type="InterPro" id="IPR008914">
    <property type="entry name" value="PEBP"/>
</dbReference>
<dbReference type="AlphaFoldDB" id="A0AAD6XFR2"/>
<feature type="signal peptide" evidence="2">
    <location>
        <begin position="1"/>
        <end position="35"/>
    </location>
</feature>
<dbReference type="Proteomes" id="UP001218188">
    <property type="component" value="Unassembled WGS sequence"/>
</dbReference>
<feature type="region of interest" description="Disordered" evidence="1">
    <location>
        <begin position="245"/>
        <end position="278"/>
    </location>
</feature>
<evidence type="ECO:0000313" key="4">
    <source>
        <dbReference type="Proteomes" id="UP001218188"/>
    </source>
</evidence>
<dbReference type="EMBL" id="JARJCM010000002">
    <property type="protein sequence ID" value="KAJ7046520.1"/>
    <property type="molecule type" value="Genomic_DNA"/>
</dbReference>
<dbReference type="InterPro" id="IPR035810">
    <property type="entry name" value="PEBP_euk"/>
</dbReference>
<organism evidence="3 4">
    <name type="scientific">Mycena alexandri</name>
    <dbReference type="NCBI Taxonomy" id="1745969"/>
    <lineage>
        <taxon>Eukaryota</taxon>
        <taxon>Fungi</taxon>
        <taxon>Dikarya</taxon>
        <taxon>Basidiomycota</taxon>
        <taxon>Agaricomycotina</taxon>
        <taxon>Agaricomycetes</taxon>
        <taxon>Agaricomycetidae</taxon>
        <taxon>Agaricales</taxon>
        <taxon>Marasmiineae</taxon>
        <taxon>Mycenaceae</taxon>
        <taxon>Mycena</taxon>
    </lineage>
</organism>
<proteinExistence type="predicted"/>
<feature type="compositionally biased region" description="Low complexity" evidence="1">
    <location>
        <begin position="245"/>
        <end position="263"/>
    </location>
</feature>